<dbReference type="PROSITE" id="PS00745">
    <property type="entry name" value="RF_PROK_I"/>
    <property type="match status" value="1"/>
</dbReference>
<dbReference type="KEGG" id="prn:BW723_07285"/>
<comment type="similarity">
    <text evidence="1">Belongs to the prokaryotic/mitochondrial release factor family.</text>
</comment>
<dbReference type="Pfam" id="PF00472">
    <property type="entry name" value="RF-1"/>
    <property type="match status" value="1"/>
</dbReference>
<sequence>MNDLKQHQLINELKFKAIRSSGAGGQHVNKTSSKIELTFDLEHSLALSEEEKTLLKIKLTSKLTKENVIILFCEETRSQHKNKELAIKRFLHLIKTNLVKPKKRRPTKPSRSSVLKNIEKNKRKSLKKTLRKKPRLD</sequence>
<evidence type="ECO:0000259" key="3">
    <source>
        <dbReference type="PROSITE" id="PS00745"/>
    </source>
</evidence>
<dbReference type="InterPro" id="IPR000352">
    <property type="entry name" value="Pep_chain_release_fac_I"/>
</dbReference>
<feature type="domain" description="Prokaryotic-type class I peptide chain release factors" evidence="3">
    <location>
        <begin position="19"/>
        <end position="35"/>
    </location>
</feature>
<dbReference type="GO" id="GO:0043022">
    <property type="term" value="F:ribosome binding"/>
    <property type="evidence" value="ECO:0007669"/>
    <property type="project" value="TreeGrafter"/>
</dbReference>
<evidence type="ECO:0000313" key="4">
    <source>
        <dbReference type="EMBL" id="OBY67481.1"/>
    </source>
</evidence>
<dbReference type="RefSeq" id="WP_068356768.1">
    <property type="nucleotide sequence ID" value="NZ_CP019337.1"/>
</dbReference>
<gene>
    <name evidence="4" type="ORF">LPB301_02205</name>
</gene>
<protein>
    <submittedName>
        <fullName evidence="4">Peptide chain release factor 1</fullName>
    </submittedName>
</protein>
<name>A0A1B8U6K1_9FLAO</name>
<dbReference type="GO" id="GO:0003747">
    <property type="term" value="F:translation release factor activity"/>
    <property type="evidence" value="ECO:0007669"/>
    <property type="project" value="InterPro"/>
</dbReference>
<dbReference type="InterPro" id="IPR045853">
    <property type="entry name" value="Pep_chain_release_fac_I_sf"/>
</dbReference>
<organism evidence="4 5">
    <name type="scientific">Polaribacter reichenbachii</name>
    <dbReference type="NCBI Taxonomy" id="996801"/>
    <lineage>
        <taxon>Bacteria</taxon>
        <taxon>Pseudomonadati</taxon>
        <taxon>Bacteroidota</taxon>
        <taxon>Flavobacteriia</taxon>
        <taxon>Flavobacteriales</taxon>
        <taxon>Flavobacteriaceae</taxon>
    </lineage>
</organism>
<dbReference type="NCBIfam" id="NF006718">
    <property type="entry name" value="PRK09256.1"/>
    <property type="match status" value="1"/>
</dbReference>
<dbReference type="Gene3D" id="3.30.160.20">
    <property type="match status" value="1"/>
</dbReference>
<dbReference type="GO" id="GO:0004045">
    <property type="term" value="F:peptidyl-tRNA hydrolase activity"/>
    <property type="evidence" value="ECO:0007669"/>
    <property type="project" value="TreeGrafter"/>
</dbReference>
<feature type="region of interest" description="Disordered" evidence="2">
    <location>
        <begin position="98"/>
        <end position="137"/>
    </location>
</feature>
<evidence type="ECO:0000256" key="1">
    <source>
        <dbReference type="ARBA" id="ARBA00010835"/>
    </source>
</evidence>
<dbReference type="Proteomes" id="UP000092612">
    <property type="component" value="Unassembled WGS sequence"/>
</dbReference>
<dbReference type="SUPFAM" id="SSF75620">
    <property type="entry name" value="Release factor"/>
    <property type="match status" value="1"/>
</dbReference>
<dbReference type="GO" id="GO:0072344">
    <property type="term" value="P:rescue of stalled ribosome"/>
    <property type="evidence" value="ECO:0007669"/>
    <property type="project" value="TreeGrafter"/>
</dbReference>
<comment type="caution">
    <text evidence="4">The sequence shown here is derived from an EMBL/GenBank/DDBJ whole genome shotgun (WGS) entry which is preliminary data.</text>
</comment>
<accession>A0A1B8U6K1</accession>
<dbReference type="OrthoDB" id="9815709at2"/>
<evidence type="ECO:0000313" key="5">
    <source>
        <dbReference type="Proteomes" id="UP000092612"/>
    </source>
</evidence>
<dbReference type="STRING" id="996801.BW723_07285"/>
<dbReference type="PANTHER" id="PTHR47814">
    <property type="entry name" value="PEPTIDYL-TRNA HYDROLASE ARFB"/>
    <property type="match status" value="1"/>
</dbReference>
<evidence type="ECO:0000256" key="2">
    <source>
        <dbReference type="SAM" id="MobiDB-lite"/>
    </source>
</evidence>
<feature type="compositionally biased region" description="Basic residues" evidence="2">
    <location>
        <begin position="121"/>
        <end position="137"/>
    </location>
</feature>
<proteinExistence type="inferred from homology"/>
<keyword evidence="5" id="KW-1185">Reference proteome</keyword>
<dbReference type="PANTHER" id="PTHR47814:SF1">
    <property type="entry name" value="PEPTIDYL-TRNA HYDROLASE ARFB"/>
    <property type="match status" value="1"/>
</dbReference>
<reference evidence="5" key="1">
    <citation type="submission" date="2016-02" db="EMBL/GenBank/DDBJ databases">
        <title>Paenibacillus sp. LPB0068, isolated from Crassostrea gigas.</title>
        <authorList>
            <person name="Shin S.-K."/>
            <person name="Yi H."/>
        </authorList>
    </citation>
    <scope>NUCLEOTIDE SEQUENCE [LARGE SCALE GENOMIC DNA]</scope>
    <source>
        <strain evidence="5">KCTC 23969</strain>
    </source>
</reference>
<dbReference type="EMBL" id="LSFL01000004">
    <property type="protein sequence ID" value="OBY67481.1"/>
    <property type="molecule type" value="Genomic_DNA"/>
</dbReference>
<dbReference type="AlphaFoldDB" id="A0A1B8U6K1"/>